<dbReference type="OrthoDB" id="4155914at2759"/>
<feature type="region of interest" description="Disordered" evidence="1">
    <location>
        <begin position="410"/>
        <end position="700"/>
    </location>
</feature>
<feature type="region of interest" description="Disordered" evidence="1">
    <location>
        <begin position="963"/>
        <end position="1003"/>
    </location>
</feature>
<feature type="compositionally biased region" description="Basic and acidic residues" evidence="1">
    <location>
        <begin position="623"/>
        <end position="632"/>
    </location>
</feature>
<feature type="compositionally biased region" description="Low complexity" evidence="1">
    <location>
        <begin position="292"/>
        <end position="303"/>
    </location>
</feature>
<feature type="compositionally biased region" description="Low complexity" evidence="1">
    <location>
        <begin position="501"/>
        <end position="510"/>
    </location>
</feature>
<feature type="compositionally biased region" description="Polar residues" evidence="1">
    <location>
        <begin position="178"/>
        <end position="187"/>
    </location>
</feature>
<protein>
    <submittedName>
        <fullName evidence="2">S-adenosylmethionine-dependent methyltransferase-like protein</fullName>
    </submittedName>
</protein>
<gene>
    <name evidence="2" type="ORF">VFPPC_13640</name>
</gene>
<proteinExistence type="predicted"/>
<feature type="region of interest" description="Disordered" evidence="1">
    <location>
        <begin position="1"/>
        <end position="394"/>
    </location>
</feature>
<feature type="compositionally biased region" description="Low complexity" evidence="1">
    <location>
        <begin position="475"/>
        <end position="493"/>
    </location>
</feature>
<feature type="compositionally biased region" description="Acidic residues" evidence="1">
    <location>
        <begin position="970"/>
        <end position="981"/>
    </location>
</feature>
<feature type="compositionally biased region" description="Low complexity" evidence="1">
    <location>
        <begin position="23"/>
        <end position="84"/>
    </location>
</feature>
<dbReference type="GO" id="GO:0032259">
    <property type="term" value="P:methylation"/>
    <property type="evidence" value="ECO:0007669"/>
    <property type="project" value="UniProtKB-KW"/>
</dbReference>
<evidence type="ECO:0000256" key="1">
    <source>
        <dbReference type="SAM" id="MobiDB-lite"/>
    </source>
</evidence>
<feature type="compositionally biased region" description="Polar residues" evidence="1">
    <location>
        <begin position="310"/>
        <end position="323"/>
    </location>
</feature>
<name>A0A179FRF9_METCM</name>
<accession>A0A179FRF9</accession>
<feature type="compositionally biased region" description="Low complexity" evidence="1">
    <location>
        <begin position="340"/>
        <end position="350"/>
    </location>
</feature>
<feature type="compositionally biased region" description="Low complexity" evidence="1">
    <location>
        <begin position="137"/>
        <end position="159"/>
    </location>
</feature>
<dbReference type="STRING" id="1380566.A0A179FRF9"/>
<dbReference type="GeneID" id="28855408"/>
<evidence type="ECO:0000313" key="3">
    <source>
        <dbReference type="Proteomes" id="UP000078397"/>
    </source>
</evidence>
<reference evidence="2 3" key="1">
    <citation type="journal article" date="2016" name="PLoS Pathog.">
        <title>Biosynthesis of antibiotic leucinostatins in bio-control fungus Purpureocillium lilacinum and their inhibition on phytophthora revealed by genome mining.</title>
        <authorList>
            <person name="Wang G."/>
            <person name="Liu Z."/>
            <person name="Lin R."/>
            <person name="Li E."/>
            <person name="Mao Z."/>
            <person name="Ling J."/>
            <person name="Yang Y."/>
            <person name="Yin W.B."/>
            <person name="Xie B."/>
        </authorList>
    </citation>
    <scope>NUCLEOTIDE SEQUENCE [LARGE SCALE GENOMIC DNA]</scope>
    <source>
        <strain evidence="2">170</strain>
    </source>
</reference>
<comment type="caution">
    <text evidence="2">The sequence shown here is derived from an EMBL/GenBank/DDBJ whole genome shotgun (WGS) entry which is preliminary data.</text>
</comment>
<sequence length="1029" mass="111819">MPSFGRLSKHSNRSQHALPEQLSTGASSGSAGSGSGATQAQQVPGQGQAGSASAAVSASGPGASTGAAQAQAQAKAQAQAQQGSGALGGALGSVLSSAAQADSPAEAAPQSALSSTTALSSSDHLETFVDARPPPQTQQQLQQQQQQLQHQQQQQQQQHLPPPPPPHLFNPQHPSVNLPPQLQTSGPAGSPAFDGHQPPTPIDFDPSVSRSQSQRYGAPLTPQQQQQLQHQQLYGIASGSIDDLPSTGGYLQQPPPPPQQQSAPAPAPQKRSTRKLIKGIFGSSRESHDAHQQQQQQQQQQQHQPPPQPSGHNPSGPYDNTTGLARRPSKRVSNPPNLKTTSSSQTQTTQLPHSADRDLQPHGQYNQQPSPLHDVGEVDEYSFYGHGSNVDSPIQDSRILLTNNGIRQVSTEHLEASPYDEVYQPPDHPPPHQQLQHQHHSQHLSQQQQQQQQTPPPLQQPQPQPLQRQGTLRIQEQQAQYESQQQQQQLQQQHGGANYDQQSQQGGRQQPNFHYPTNSAQGPYQPAGESRLITSQLITSQQLQNAETISQLSHDSPVTDPDPRSTFQQHPGQQSQQGSHHASTPSQDIPPNQLPGQGVNPQAQDQSAMAPPPPGGGPQSSRRVQDAEKVLRESGPPPGYHRQGSVSLSGMSPIPPPPGQGAPSNAGYRGDRGSLYIDASPGVDQGRNSPQPSDRDPDMDKQFKDLLVKYKNVKRLYFDGKSQIELLNGQIEQLQNAVANQRMSQSRTAWDDNEYSTRFNRLNGAINNLSFNIRKDWRSLPSWLETFVSADALKTGKQEMTAVGRAVVSRWLVEELFNKCFHPALDTQLSSQLKEIELSIRGNSHTMHHQEEVDAHTTKVVNWRMATLDGLQKRLNSNTAAENRVMLTNKITTNLTAYLYQYLNSPPPPGVEGSTSMIAELGVAIAANLPLESRDVSIMYPLPGDLVQPSMMEVEKAGLPQLEAQRGDADADSDSDEDDVDVKDTGSKSRGDKSKPGLPKDPNRVRFAGFVALEVRGRQVLMKAPVWTL</sequence>
<keyword evidence="3" id="KW-1185">Reference proteome</keyword>
<dbReference type="EMBL" id="LSBJ02000003">
    <property type="protein sequence ID" value="OAQ68192.1"/>
    <property type="molecule type" value="Genomic_DNA"/>
</dbReference>
<dbReference type="RefSeq" id="XP_018145042.1">
    <property type="nucleotide sequence ID" value="XM_018291414.1"/>
</dbReference>
<dbReference type="GO" id="GO:0008168">
    <property type="term" value="F:methyltransferase activity"/>
    <property type="evidence" value="ECO:0007669"/>
    <property type="project" value="UniProtKB-KW"/>
</dbReference>
<dbReference type="KEGG" id="pchm:VFPPC_13640"/>
<feature type="compositionally biased region" description="Low complexity" evidence="1">
    <location>
        <begin position="443"/>
        <end position="453"/>
    </location>
</feature>
<feature type="compositionally biased region" description="Low complexity" evidence="1">
    <location>
        <begin position="92"/>
        <end position="122"/>
    </location>
</feature>
<feature type="compositionally biased region" description="Low complexity" evidence="1">
    <location>
        <begin position="223"/>
        <end position="233"/>
    </location>
</feature>
<evidence type="ECO:0000313" key="2">
    <source>
        <dbReference type="EMBL" id="OAQ68192.1"/>
    </source>
</evidence>
<feature type="compositionally biased region" description="Polar residues" evidence="1">
    <location>
        <begin position="532"/>
        <end position="556"/>
    </location>
</feature>
<feature type="compositionally biased region" description="Pro residues" evidence="1">
    <location>
        <begin position="454"/>
        <end position="464"/>
    </location>
</feature>
<feature type="compositionally biased region" description="Basic and acidic residues" evidence="1">
    <location>
        <begin position="982"/>
        <end position="995"/>
    </location>
</feature>
<feature type="compositionally biased region" description="Polar residues" evidence="1">
    <location>
        <begin position="511"/>
        <end position="522"/>
    </location>
</feature>
<feature type="compositionally biased region" description="Low complexity" evidence="1">
    <location>
        <begin position="568"/>
        <end position="581"/>
    </location>
</feature>
<organism evidence="2 3">
    <name type="scientific">Pochonia chlamydosporia 170</name>
    <dbReference type="NCBI Taxonomy" id="1380566"/>
    <lineage>
        <taxon>Eukaryota</taxon>
        <taxon>Fungi</taxon>
        <taxon>Dikarya</taxon>
        <taxon>Ascomycota</taxon>
        <taxon>Pezizomycotina</taxon>
        <taxon>Sordariomycetes</taxon>
        <taxon>Hypocreomycetidae</taxon>
        <taxon>Hypocreales</taxon>
        <taxon>Clavicipitaceae</taxon>
        <taxon>Pochonia</taxon>
    </lineage>
</organism>
<dbReference type="Proteomes" id="UP000078397">
    <property type="component" value="Unassembled WGS sequence"/>
</dbReference>
<dbReference type="AlphaFoldDB" id="A0A179FRF9"/>